<keyword evidence="1" id="KW-1133">Transmembrane helix</keyword>
<keyword evidence="3" id="KW-1185">Reference proteome</keyword>
<evidence type="ECO:0000256" key="1">
    <source>
        <dbReference type="SAM" id="Phobius"/>
    </source>
</evidence>
<dbReference type="EMBL" id="LXQA010529010">
    <property type="protein sequence ID" value="MCI57448.1"/>
    <property type="molecule type" value="Genomic_DNA"/>
</dbReference>
<protein>
    <submittedName>
        <fullName evidence="2">Uncharacterized protein</fullName>
    </submittedName>
</protein>
<proteinExistence type="predicted"/>
<evidence type="ECO:0000313" key="3">
    <source>
        <dbReference type="Proteomes" id="UP000265520"/>
    </source>
</evidence>
<keyword evidence="1" id="KW-0812">Transmembrane</keyword>
<dbReference type="AlphaFoldDB" id="A0A392T8T8"/>
<organism evidence="2 3">
    <name type="scientific">Trifolium medium</name>
    <dbReference type="NCBI Taxonomy" id="97028"/>
    <lineage>
        <taxon>Eukaryota</taxon>
        <taxon>Viridiplantae</taxon>
        <taxon>Streptophyta</taxon>
        <taxon>Embryophyta</taxon>
        <taxon>Tracheophyta</taxon>
        <taxon>Spermatophyta</taxon>
        <taxon>Magnoliopsida</taxon>
        <taxon>eudicotyledons</taxon>
        <taxon>Gunneridae</taxon>
        <taxon>Pentapetalae</taxon>
        <taxon>rosids</taxon>
        <taxon>fabids</taxon>
        <taxon>Fabales</taxon>
        <taxon>Fabaceae</taxon>
        <taxon>Papilionoideae</taxon>
        <taxon>50 kb inversion clade</taxon>
        <taxon>NPAAA clade</taxon>
        <taxon>Hologalegina</taxon>
        <taxon>IRL clade</taxon>
        <taxon>Trifolieae</taxon>
        <taxon>Trifolium</taxon>
    </lineage>
</organism>
<feature type="transmembrane region" description="Helical" evidence="1">
    <location>
        <begin position="50"/>
        <end position="69"/>
    </location>
</feature>
<comment type="caution">
    <text evidence="2">The sequence shown here is derived from an EMBL/GenBank/DDBJ whole genome shotgun (WGS) entry which is preliminary data.</text>
</comment>
<feature type="transmembrane region" description="Helical" evidence="1">
    <location>
        <begin position="21"/>
        <end position="44"/>
    </location>
</feature>
<dbReference type="Proteomes" id="UP000265520">
    <property type="component" value="Unassembled WGS sequence"/>
</dbReference>
<sequence>CACGSEFSPKSVGSFSPASQWVVFCSVVVILVDLEVVAFLRWFWRLVLGFEGYGVSCSVFCVVMVLGSLRY</sequence>
<evidence type="ECO:0000313" key="2">
    <source>
        <dbReference type="EMBL" id="MCI57448.1"/>
    </source>
</evidence>
<feature type="non-terminal residue" evidence="2">
    <location>
        <position position="1"/>
    </location>
</feature>
<name>A0A392T8T8_9FABA</name>
<keyword evidence="1" id="KW-0472">Membrane</keyword>
<reference evidence="2 3" key="1">
    <citation type="journal article" date="2018" name="Front. Plant Sci.">
        <title>Red Clover (Trifolium pratense) and Zigzag Clover (T. medium) - A Picture of Genomic Similarities and Differences.</title>
        <authorList>
            <person name="Dluhosova J."/>
            <person name="Istvanek J."/>
            <person name="Nedelnik J."/>
            <person name="Repkova J."/>
        </authorList>
    </citation>
    <scope>NUCLEOTIDE SEQUENCE [LARGE SCALE GENOMIC DNA]</scope>
    <source>
        <strain evidence="3">cv. 10/8</strain>
        <tissue evidence="2">Leaf</tissue>
    </source>
</reference>
<accession>A0A392T8T8</accession>